<keyword evidence="3" id="KW-1185">Reference proteome</keyword>
<evidence type="ECO:0000256" key="1">
    <source>
        <dbReference type="SAM" id="Phobius"/>
    </source>
</evidence>
<keyword evidence="1" id="KW-0812">Transmembrane</keyword>
<feature type="transmembrane region" description="Helical" evidence="1">
    <location>
        <begin position="135"/>
        <end position="159"/>
    </location>
</feature>
<dbReference type="Proteomes" id="UP000565715">
    <property type="component" value="Unassembled WGS sequence"/>
</dbReference>
<feature type="transmembrane region" description="Helical" evidence="1">
    <location>
        <begin position="109"/>
        <end position="129"/>
    </location>
</feature>
<reference evidence="2 3" key="1">
    <citation type="submission" date="2020-04" db="EMBL/GenBank/DDBJ databases">
        <title>MicrobeNet Type strains.</title>
        <authorList>
            <person name="Nicholson A.C."/>
        </authorList>
    </citation>
    <scope>NUCLEOTIDE SEQUENCE [LARGE SCALE GENOMIC DNA]</scope>
    <source>
        <strain evidence="2 3">DSM 45078</strain>
    </source>
</reference>
<evidence type="ECO:0000313" key="3">
    <source>
        <dbReference type="Proteomes" id="UP000565715"/>
    </source>
</evidence>
<proteinExistence type="predicted"/>
<accession>A0A846XIW5</accession>
<keyword evidence="1" id="KW-0472">Membrane</keyword>
<name>A0A846XIW5_9NOCA</name>
<gene>
    <name evidence="2" type="ORF">HGA13_24205</name>
</gene>
<dbReference type="AlphaFoldDB" id="A0A846XIW5"/>
<dbReference type="RefSeq" id="WP_157112899.1">
    <property type="nucleotide sequence ID" value="NZ_JAAXOO010000006.1"/>
</dbReference>
<dbReference type="EMBL" id="JAAXOO010000006">
    <property type="protein sequence ID" value="NKY36148.1"/>
    <property type="molecule type" value="Genomic_DNA"/>
</dbReference>
<evidence type="ECO:0000313" key="2">
    <source>
        <dbReference type="EMBL" id="NKY36148.1"/>
    </source>
</evidence>
<comment type="caution">
    <text evidence="2">The sequence shown here is derived from an EMBL/GenBank/DDBJ whole genome shotgun (WGS) entry which is preliminary data.</text>
</comment>
<keyword evidence="1" id="KW-1133">Transmembrane helix</keyword>
<organism evidence="2 3">
    <name type="scientific">Nocardia speluncae</name>
    <dbReference type="NCBI Taxonomy" id="419477"/>
    <lineage>
        <taxon>Bacteria</taxon>
        <taxon>Bacillati</taxon>
        <taxon>Actinomycetota</taxon>
        <taxon>Actinomycetes</taxon>
        <taxon>Mycobacteriales</taxon>
        <taxon>Nocardiaceae</taxon>
        <taxon>Nocardia</taxon>
    </lineage>
</organism>
<protein>
    <submittedName>
        <fullName evidence="2">Uncharacterized protein</fullName>
    </submittedName>
</protein>
<sequence length="197" mass="21350">MTGRPRMLFDTEVDPDRAPAFSNAPLELKLIEALPDICSEHGLPAVERRPFVVNSQGLPGSEMPSIGVFFRSIKPAWRPRQNCGIQARLRFECPACEYCLSEVGKFRRIALSALSAIVATVVAIVVAVVSGVEQLAVPLALAVVPGCLPIAAVVGIVAWTRSDYFADVWLTDTTEQLIVSAHPDFVTVVDQRRAGSH</sequence>